<feature type="transmembrane region" description="Helical" evidence="1">
    <location>
        <begin position="20"/>
        <end position="38"/>
    </location>
</feature>
<dbReference type="InterPro" id="IPR007047">
    <property type="entry name" value="Flp_Fap"/>
</dbReference>
<dbReference type="EMBL" id="CP144914">
    <property type="protein sequence ID" value="WWD80864.1"/>
    <property type="molecule type" value="Genomic_DNA"/>
</dbReference>
<dbReference type="AlphaFoldDB" id="A0A5C7FMV2"/>
<keyword evidence="1" id="KW-0812">Transmembrane</keyword>
<reference evidence="2 3" key="1">
    <citation type="submission" date="2024-01" db="EMBL/GenBank/DDBJ databases">
        <title>Complete Genome Sequence of Alkalicoccus halolimnae BZ-SZ-XJ29T, a Moderately Halophilic Bacterium Isolated from a Salt Lake.</title>
        <authorList>
            <person name="Zhao B."/>
        </authorList>
    </citation>
    <scope>NUCLEOTIDE SEQUENCE [LARGE SCALE GENOMIC DNA]</scope>
    <source>
        <strain evidence="2 3">BZ-SZ-XJ29</strain>
    </source>
</reference>
<gene>
    <name evidence="2" type="ORF">FTX54_004705</name>
</gene>
<dbReference type="Pfam" id="PF04964">
    <property type="entry name" value="Flp_Fap"/>
    <property type="match status" value="1"/>
</dbReference>
<accession>A0A5C7FMV2</accession>
<dbReference type="RefSeq" id="WP_147803214.1">
    <property type="nucleotide sequence ID" value="NZ_CP144914.1"/>
</dbReference>
<keyword evidence="1" id="KW-1133">Transmembrane helix</keyword>
<keyword evidence="3" id="KW-1185">Reference proteome</keyword>
<sequence>MMEKMKNLVVEEEGQGLVEYALIIALISVVLVGALQLVEGGISGAFNSIVSELGGAGEGGG</sequence>
<evidence type="ECO:0000313" key="3">
    <source>
        <dbReference type="Proteomes" id="UP000321816"/>
    </source>
</evidence>
<protein>
    <submittedName>
        <fullName evidence="2">Flp family type IVb pilin</fullName>
    </submittedName>
</protein>
<proteinExistence type="predicted"/>
<keyword evidence="1" id="KW-0472">Membrane</keyword>
<evidence type="ECO:0000313" key="2">
    <source>
        <dbReference type="EMBL" id="WWD80864.1"/>
    </source>
</evidence>
<organism evidence="2 3">
    <name type="scientific">Alkalicoccus halolimnae</name>
    <dbReference type="NCBI Taxonomy" id="1667239"/>
    <lineage>
        <taxon>Bacteria</taxon>
        <taxon>Bacillati</taxon>
        <taxon>Bacillota</taxon>
        <taxon>Bacilli</taxon>
        <taxon>Bacillales</taxon>
        <taxon>Bacillaceae</taxon>
        <taxon>Alkalicoccus</taxon>
    </lineage>
</organism>
<dbReference type="KEGG" id="ahal:FTX54_004705"/>
<evidence type="ECO:0000256" key="1">
    <source>
        <dbReference type="SAM" id="Phobius"/>
    </source>
</evidence>
<dbReference type="OrthoDB" id="290056at2"/>
<dbReference type="Proteomes" id="UP000321816">
    <property type="component" value="Chromosome"/>
</dbReference>
<name>A0A5C7FMV2_9BACI</name>